<evidence type="ECO:0000313" key="3">
    <source>
        <dbReference type="EMBL" id="KFN06999.1"/>
    </source>
</evidence>
<dbReference type="EMBL" id="JMQA01000036">
    <property type="protein sequence ID" value="KFN06999.1"/>
    <property type="molecule type" value="Genomic_DNA"/>
</dbReference>
<dbReference type="Proteomes" id="UP000442469">
    <property type="component" value="Unassembled WGS sequence"/>
</dbReference>
<dbReference type="PANTHER" id="PTHR14969">
    <property type="entry name" value="SPHINGOSINE-1-PHOSPHATE PHOSPHOHYDROLASE"/>
    <property type="match status" value="1"/>
</dbReference>
<dbReference type="Proteomes" id="UP000029278">
    <property type="component" value="Unassembled WGS sequence"/>
</dbReference>
<feature type="domain" description="Phosphatidic acid phosphatase type 2/haloperoxidase" evidence="2">
    <location>
        <begin position="88"/>
        <end position="200"/>
    </location>
</feature>
<dbReference type="EMBL" id="WNZZ01000027">
    <property type="protein sequence ID" value="MUG25585.1"/>
    <property type="molecule type" value="Genomic_DNA"/>
</dbReference>
<dbReference type="HOGENOM" id="CLU_072573_3_3_9"/>
<keyword evidence="1" id="KW-0812">Transmembrane</keyword>
<dbReference type="InterPro" id="IPR000326">
    <property type="entry name" value="PAP2/HPO"/>
</dbReference>
<accession>A0A090Z6U6</accession>
<reference evidence="3 5" key="1">
    <citation type="submission" date="2014-04" db="EMBL/GenBank/DDBJ databases">
        <authorList>
            <person name="Bishop-Lilly K.A."/>
            <person name="Broomall S.M."/>
            <person name="Chain P.S."/>
            <person name="Chertkov O."/>
            <person name="Coyne S.R."/>
            <person name="Daligault H.E."/>
            <person name="Davenport K.W."/>
            <person name="Erkkila T."/>
            <person name="Frey K.G."/>
            <person name="Gibbons H.S."/>
            <person name="Gu W."/>
            <person name="Jaissle J."/>
            <person name="Johnson S.L."/>
            <person name="Koroleva G.I."/>
            <person name="Ladner J.T."/>
            <person name="Lo C.-C."/>
            <person name="Minogue T.D."/>
            <person name="Munk C."/>
            <person name="Palacios G.F."/>
            <person name="Redden C.L."/>
            <person name="Rosenzweig C.N."/>
            <person name="Scholz M.B."/>
            <person name="Teshima H."/>
            <person name="Xu Y."/>
        </authorList>
    </citation>
    <scope>NUCLEOTIDE SEQUENCE [LARGE SCALE GENOMIC DNA]</scope>
    <source>
        <strain evidence="3 5">8244</strain>
    </source>
</reference>
<dbReference type="SUPFAM" id="SSF48317">
    <property type="entry name" value="Acid phosphatase/Vanadium-dependent haloperoxidase"/>
    <property type="match status" value="1"/>
</dbReference>
<dbReference type="InterPro" id="IPR036938">
    <property type="entry name" value="PAP2/HPO_sf"/>
</dbReference>
<protein>
    <submittedName>
        <fullName evidence="3">PAP2 superfamily protein</fullName>
    </submittedName>
    <submittedName>
        <fullName evidence="4">Phosphatase PAP2 family protein</fullName>
    </submittedName>
</protein>
<feature type="transmembrane region" description="Helical" evidence="1">
    <location>
        <begin position="88"/>
        <end position="105"/>
    </location>
</feature>
<dbReference type="AlphaFoldDB" id="A0A090Z6U6"/>
<feature type="transmembrane region" description="Helical" evidence="1">
    <location>
        <begin position="57"/>
        <end position="81"/>
    </location>
</feature>
<evidence type="ECO:0000256" key="1">
    <source>
        <dbReference type="SAM" id="Phobius"/>
    </source>
</evidence>
<dbReference type="RefSeq" id="WP_036626409.1">
    <property type="nucleotide sequence ID" value="NZ_JBDLZH010000005.1"/>
</dbReference>
<evidence type="ECO:0000313" key="5">
    <source>
        <dbReference type="Proteomes" id="UP000029278"/>
    </source>
</evidence>
<evidence type="ECO:0000259" key="2">
    <source>
        <dbReference type="SMART" id="SM00014"/>
    </source>
</evidence>
<reference evidence="4 6" key="2">
    <citation type="submission" date="2019-11" db="EMBL/GenBank/DDBJ databases">
        <title>Draft genome sequences of five Paenibacillus species of dairy origin.</title>
        <authorList>
            <person name="Olajide A.M."/>
            <person name="Chen S."/>
            <person name="Lapointe G."/>
        </authorList>
    </citation>
    <scope>NUCLEOTIDE SEQUENCE [LARGE SCALE GENOMIC DNA]</scope>
    <source>
        <strain evidence="4 6">3CT49</strain>
    </source>
</reference>
<comment type="caution">
    <text evidence="3">The sequence shown here is derived from an EMBL/GenBank/DDBJ whole genome shotgun (WGS) entry which is preliminary data.</text>
</comment>
<feature type="transmembrane region" description="Helical" evidence="1">
    <location>
        <begin position="158"/>
        <end position="179"/>
    </location>
</feature>
<keyword evidence="1" id="KW-1133">Transmembrane helix</keyword>
<feature type="transmembrane region" description="Helical" evidence="1">
    <location>
        <begin position="185"/>
        <end position="203"/>
    </location>
</feature>
<organism evidence="3 5">
    <name type="scientific">Paenibacillus macerans</name>
    <name type="common">Bacillus macerans</name>
    <dbReference type="NCBI Taxonomy" id="44252"/>
    <lineage>
        <taxon>Bacteria</taxon>
        <taxon>Bacillati</taxon>
        <taxon>Bacillota</taxon>
        <taxon>Bacilli</taxon>
        <taxon>Bacillales</taxon>
        <taxon>Paenibacillaceae</taxon>
        <taxon>Paenibacillus</taxon>
    </lineage>
</organism>
<keyword evidence="5" id="KW-1185">Reference proteome</keyword>
<sequence length="212" mass="23601">MFKIKLSLAPIVLIICTLGFGAISLFVQDNEIRHFDQVIASWIQHWETPALTVFMKFFTTIGGSLPLILVIITAMAVLYTVLGHRGELVFLAGVMLGSTVLNWALKTLFHRARPVIHRIIEAEGYSFPSGHSMAAFSFYGALAFLIWRHVPASLGRSLMIVLSTLFILAIGISRIYLGVHYPSDVLGGYFVSGCWLTASILWYKKNVLDRTP</sequence>
<gene>
    <name evidence="3" type="ORF">DJ90_4592</name>
    <name evidence="4" type="ORF">GNQ08_24800</name>
</gene>
<feature type="transmembrane region" description="Helical" evidence="1">
    <location>
        <begin position="7"/>
        <end position="27"/>
    </location>
</feature>
<dbReference type="Gene3D" id="1.20.144.10">
    <property type="entry name" value="Phosphatidic acid phosphatase type 2/haloperoxidase"/>
    <property type="match status" value="2"/>
</dbReference>
<dbReference type="PATRIC" id="fig|44252.3.peg.3979"/>
<evidence type="ECO:0000313" key="4">
    <source>
        <dbReference type="EMBL" id="MUG25585.1"/>
    </source>
</evidence>
<name>A0A090Z6U6_PAEMA</name>
<evidence type="ECO:0000313" key="6">
    <source>
        <dbReference type="Proteomes" id="UP000442469"/>
    </source>
</evidence>
<dbReference type="Pfam" id="PF01569">
    <property type="entry name" value="PAP2"/>
    <property type="match status" value="1"/>
</dbReference>
<dbReference type="CDD" id="cd03392">
    <property type="entry name" value="PAP2_like_2"/>
    <property type="match status" value="1"/>
</dbReference>
<feature type="transmembrane region" description="Helical" evidence="1">
    <location>
        <begin position="125"/>
        <end position="146"/>
    </location>
</feature>
<dbReference type="PANTHER" id="PTHR14969:SF13">
    <property type="entry name" value="AT30094P"/>
    <property type="match status" value="1"/>
</dbReference>
<proteinExistence type="predicted"/>
<dbReference type="STRING" id="44252.DJ90_4592"/>
<dbReference type="SMART" id="SM00014">
    <property type="entry name" value="acidPPc"/>
    <property type="match status" value="1"/>
</dbReference>
<keyword evidence="1" id="KW-0472">Membrane</keyword>
<dbReference type="OrthoDB" id="9789113at2"/>